<name>A0ACB8WFZ1_9TELE</name>
<evidence type="ECO:0000313" key="2">
    <source>
        <dbReference type="Proteomes" id="UP000831701"/>
    </source>
</evidence>
<gene>
    <name evidence="1" type="ORF">L3Q82_010703</name>
</gene>
<proteinExistence type="predicted"/>
<sequence>VYALRHILTAFCLVLSFCLLLSQMEKQPLPTDSEKAAGTESETGDYAGEESQQGSSEPAARAGWNSKLEYFLAQVGFSVGLGNVWRFPYLCHQNGGGAFLFLYVLLMLVVGIPLFFLELAAGQAIRQGSIGVWKYISPRLAGIGYSSCVVCFFVALYYNVILAWSLFYLGNSFQYPLPWEQCPKVENVTVKECEMSSPTSYFWYRKALDITDSIDDMGSFNPYIVCCLLAAWTIVCLGMFKGIKTSVKVMYFSSIFPYVVLFCFLVRGLMLDGALEGISHMFYPKPEIWADLQVWRQAATQVFFALGLGFGSIIAYSSYNPKNNNCHRDAFTVSAINFGTSLLATLVVFAVLGFRAKNKVMECVTSNLKELLEQFRSGHVHKNLMPLFNYSNPSSVALEDYSNWFKTYGNQVAGNLTQCDLEREMQKGVEGTGLAFIAFTEAMSLLPGSPFWSALFFLMLLNLGLSTMFGTMEGILAPLTDRFKILAKNKTKLTIFSCFVGFLIGLLFTQRCGNYFVTMFDDYSATLPLIIVVVFETFSVSWLYGADRFLDDIEAMLGWRPSVIYKYLWKYICLLAMLGLLGATGVRMFITRPTYMAWNKEKASEEHLGYPGWALAVLAILIIFAMLPVPVALIHALLRDRNKQASKDTEFGQYSAVNGDENCETPMTDMCTSVAIHMAGMAALCLLLVFPLSSSQSTLQSEQEIHAHQAPVEPPPPHIRDLLRKEETTHLNTKRTYAHVDKDNAKVGLFMAAAMGTFALMAAVYCIYNKFYTKQQYLHTQLHDDSDLTTDPMDPSPVFFHAAVSSSAVDVRRAGYGSLSDTPSIISVPPSLSPPPSAMPFPPLFLSSHSLRTISAKDLEKSCI</sequence>
<evidence type="ECO:0000313" key="1">
    <source>
        <dbReference type="EMBL" id="KAI3365618.1"/>
    </source>
</evidence>
<organism evidence="1 2">
    <name type="scientific">Scortum barcoo</name>
    <name type="common">barcoo grunter</name>
    <dbReference type="NCBI Taxonomy" id="214431"/>
    <lineage>
        <taxon>Eukaryota</taxon>
        <taxon>Metazoa</taxon>
        <taxon>Chordata</taxon>
        <taxon>Craniata</taxon>
        <taxon>Vertebrata</taxon>
        <taxon>Euteleostomi</taxon>
        <taxon>Actinopterygii</taxon>
        <taxon>Neopterygii</taxon>
        <taxon>Teleostei</taxon>
        <taxon>Neoteleostei</taxon>
        <taxon>Acanthomorphata</taxon>
        <taxon>Eupercaria</taxon>
        <taxon>Centrarchiformes</taxon>
        <taxon>Terapontoidei</taxon>
        <taxon>Terapontidae</taxon>
        <taxon>Scortum</taxon>
    </lineage>
</organism>
<dbReference type="EMBL" id="CM041542">
    <property type="protein sequence ID" value="KAI3365618.1"/>
    <property type="molecule type" value="Genomic_DNA"/>
</dbReference>
<comment type="caution">
    <text evidence="1">The sequence shown here is derived from an EMBL/GenBank/DDBJ whole genome shotgun (WGS) entry which is preliminary data.</text>
</comment>
<dbReference type="Proteomes" id="UP000831701">
    <property type="component" value="Chromosome 12"/>
</dbReference>
<reference evidence="1" key="1">
    <citation type="submission" date="2022-04" db="EMBL/GenBank/DDBJ databases">
        <title>Jade perch genome.</title>
        <authorList>
            <person name="Chao B."/>
        </authorList>
    </citation>
    <scope>NUCLEOTIDE SEQUENCE</scope>
    <source>
        <strain evidence="1">CB-2022</strain>
    </source>
</reference>
<accession>A0ACB8WFZ1</accession>
<keyword evidence="2" id="KW-1185">Reference proteome</keyword>
<protein>
    <submittedName>
        <fullName evidence="1">Uncharacterized protein</fullName>
    </submittedName>
</protein>
<feature type="non-terminal residue" evidence="1">
    <location>
        <position position="1"/>
    </location>
</feature>